<evidence type="ECO:0000256" key="1">
    <source>
        <dbReference type="SAM" id="MobiDB-lite"/>
    </source>
</evidence>
<proteinExistence type="predicted"/>
<feature type="region of interest" description="Disordered" evidence="1">
    <location>
        <begin position="14"/>
        <end position="59"/>
    </location>
</feature>
<evidence type="ECO:0000313" key="2">
    <source>
        <dbReference type="EMBL" id="MCI53477.1"/>
    </source>
</evidence>
<protein>
    <submittedName>
        <fullName evidence="2">Uncharacterized protein</fullName>
    </submittedName>
</protein>
<name>A0A392SYH5_9FABA</name>
<dbReference type="AlphaFoldDB" id="A0A392SYH5"/>
<comment type="caution">
    <text evidence="2">The sequence shown here is derived from an EMBL/GenBank/DDBJ whole genome shotgun (WGS) entry which is preliminary data.</text>
</comment>
<dbReference type="EMBL" id="LXQA010463811">
    <property type="protein sequence ID" value="MCI53477.1"/>
    <property type="molecule type" value="Genomic_DNA"/>
</dbReference>
<organism evidence="2 3">
    <name type="scientific">Trifolium medium</name>
    <dbReference type="NCBI Taxonomy" id="97028"/>
    <lineage>
        <taxon>Eukaryota</taxon>
        <taxon>Viridiplantae</taxon>
        <taxon>Streptophyta</taxon>
        <taxon>Embryophyta</taxon>
        <taxon>Tracheophyta</taxon>
        <taxon>Spermatophyta</taxon>
        <taxon>Magnoliopsida</taxon>
        <taxon>eudicotyledons</taxon>
        <taxon>Gunneridae</taxon>
        <taxon>Pentapetalae</taxon>
        <taxon>rosids</taxon>
        <taxon>fabids</taxon>
        <taxon>Fabales</taxon>
        <taxon>Fabaceae</taxon>
        <taxon>Papilionoideae</taxon>
        <taxon>50 kb inversion clade</taxon>
        <taxon>NPAAA clade</taxon>
        <taxon>Hologalegina</taxon>
        <taxon>IRL clade</taxon>
        <taxon>Trifolieae</taxon>
        <taxon>Trifolium</taxon>
    </lineage>
</organism>
<dbReference type="Proteomes" id="UP000265520">
    <property type="component" value="Unassembled WGS sequence"/>
</dbReference>
<accession>A0A392SYH5</accession>
<reference evidence="2 3" key="1">
    <citation type="journal article" date="2018" name="Front. Plant Sci.">
        <title>Red Clover (Trifolium pratense) and Zigzag Clover (T. medium) - A Picture of Genomic Similarities and Differences.</title>
        <authorList>
            <person name="Dluhosova J."/>
            <person name="Istvanek J."/>
            <person name="Nedelnik J."/>
            <person name="Repkova J."/>
        </authorList>
    </citation>
    <scope>NUCLEOTIDE SEQUENCE [LARGE SCALE GENOMIC DNA]</scope>
    <source>
        <strain evidence="3">cv. 10/8</strain>
        <tissue evidence="2">Leaf</tissue>
    </source>
</reference>
<feature type="non-terminal residue" evidence="2">
    <location>
        <position position="71"/>
    </location>
</feature>
<evidence type="ECO:0000313" key="3">
    <source>
        <dbReference type="Proteomes" id="UP000265520"/>
    </source>
</evidence>
<feature type="non-terminal residue" evidence="2">
    <location>
        <position position="1"/>
    </location>
</feature>
<sequence>NMATQATDIMRMLTKGKKKGVKKGTGSAMSSAAGGGASPGSPIVGATSTKRQRTVSPDADLVVLNMDPKGK</sequence>
<keyword evidence="3" id="KW-1185">Reference proteome</keyword>